<dbReference type="InterPro" id="IPR036005">
    <property type="entry name" value="Creatinase/aminopeptidase-like"/>
</dbReference>
<proteinExistence type="inferred from homology"/>
<feature type="binding site" evidence="6">
    <location>
        <position position="184"/>
    </location>
    <ligand>
        <name>substrate</name>
    </ligand>
</feature>
<feature type="binding site" evidence="6">
    <location>
        <position position="84"/>
    </location>
    <ligand>
        <name>substrate</name>
    </ligand>
</feature>
<name>A0A7W7W165_9ACTN</name>
<dbReference type="EC" id="3.4.11.18" evidence="6 7"/>
<evidence type="ECO:0000256" key="7">
    <source>
        <dbReference type="RuleBase" id="RU003653"/>
    </source>
</evidence>
<keyword evidence="4 6" id="KW-0479">Metal-binding</keyword>
<dbReference type="AlphaFoldDB" id="A0A7W7W165"/>
<dbReference type="Pfam" id="PF00557">
    <property type="entry name" value="Peptidase_M24"/>
    <property type="match status" value="1"/>
</dbReference>
<gene>
    <name evidence="6" type="primary">map</name>
    <name evidence="9" type="ORF">F4561_000205</name>
</gene>
<comment type="catalytic activity">
    <reaction evidence="6 7">
        <text>Release of N-terminal amino acids, preferentially methionine, from peptides and arylamides.</text>
        <dbReference type="EC" id="3.4.11.18"/>
    </reaction>
</comment>
<dbReference type="HAMAP" id="MF_01974">
    <property type="entry name" value="MetAP_1"/>
    <property type="match status" value="1"/>
</dbReference>
<evidence type="ECO:0000256" key="3">
    <source>
        <dbReference type="ARBA" id="ARBA00022670"/>
    </source>
</evidence>
<comment type="subunit">
    <text evidence="6">Monomer.</text>
</comment>
<dbReference type="PANTHER" id="PTHR43330">
    <property type="entry name" value="METHIONINE AMINOPEPTIDASE"/>
    <property type="match status" value="1"/>
</dbReference>
<evidence type="ECO:0000256" key="6">
    <source>
        <dbReference type="HAMAP-Rule" id="MF_01974"/>
    </source>
</evidence>
<evidence type="ECO:0000256" key="4">
    <source>
        <dbReference type="ARBA" id="ARBA00022723"/>
    </source>
</evidence>
<dbReference type="PROSITE" id="PS00680">
    <property type="entry name" value="MAP_1"/>
    <property type="match status" value="1"/>
</dbReference>
<protein>
    <recommendedName>
        <fullName evidence="6 7">Methionine aminopeptidase</fullName>
        <shortName evidence="6">MAP</shortName>
        <shortName evidence="6">MetAP</shortName>
        <ecNumber evidence="6 7">3.4.11.18</ecNumber>
    </recommendedName>
    <alternativeName>
        <fullName evidence="6">Peptidase M</fullName>
    </alternativeName>
</protein>
<dbReference type="Gene3D" id="3.90.230.10">
    <property type="entry name" value="Creatinase/methionine aminopeptidase superfamily"/>
    <property type="match status" value="1"/>
</dbReference>
<dbReference type="SUPFAM" id="SSF55920">
    <property type="entry name" value="Creatinase/aminopeptidase"/>
    <property type="match status" value="1"/>
</dbReference>
<feature type="binding site" evidence="6">
    <location>
        <position position="113"/>
    </location>
    <ligand>
        <name>a divalent metal cation</name>
        <dbReference type="ChEBI" id="CHEBI:60240"/>
        <label>2</label>
        <note>catalytic</note>
    </ligand>
</feature>
<evidence type="ECO:0000256" key="1">
    <source>
        <dbReference type="ARBA" id="ARBA00002521"/>
    </source>
</evidence>
<dbReference type="InterPro" id="IPR000994">
    <property type="entry name" value="Pept_M24"/>
</dbReference>
<comment type="function">
    <text evidence="1 6">Removes the N-terminal methionine from nascent proteins. The N-terminal methionine is often cleaved when the second residue in the primary sequence is small and uncharged (Met-Ala-, Cys, Gly, Pro, Ser, Thr, or Val). Requires deformylation of the N(alpha)-formylated initiator methionine before it can be hydrolyzed.</text>
</comment>
<feature type="binding site" evidence="6">
    <location>
        <position position="241"/>
    </location>
    <ligand>
        <name>a divalent metal cation</name>
        <dbReference type="ChEBI" id="CHEBI:60240"/>
        <label>2</label>
        <note>catalytic</note>
    </ligand>
</feature>
<comment type="similarity">
    <text evidence="6">Belongs to the peptidase M24A family. Methionine aminopeptidase type 1 subfamily.</text>
</comment>
<dbReference type="InterPro" id="IPR002467">
    <property type="entry name" value="Pept_M24A_MAP1"/>
</dbReference>
<accession>A0A7W7W165</accession>
<feature type="binding site" evidence="6">
    <location>
        <position position="177"/>
    </location>
    <ligand>
        <name>a divalent metal cation</name>
        <dbReference type="ChEBI" id="CHEBI:60240"/>
        <label>2</label>
        <note>catalytic</note>
    </ligand>
</feature>
<dbReference type="GO" id="GO:0070006">
    <property type="term" value="F:metalloaminopeptidase activity"/>
    <property type="evidence" value="ECO:0007669"/>
    <property type="project" value="UniProtKB-UniRule"/>
</dbReference>
<evidence type="ECO:0000313" key="10">
    <source>
        <dbReference type="Proteomes" id="UP000523007"/>
    </source>
</evidence>
<dbReference type="InterPro" id="IPR001714">
    <property type="entry name" value="Pept_M24_MAP"/>
</dbReference>
<dbReference type="GO" id="GO:0006508">
    <property type="term" value="P:proteolysis"/>
    <property type="evidence" value="ECO:0007669"/>
    <property type="project" value="UniProtKB-KW"/>
</dbReference>
<organism evidence="9 10">
    <name type="scientific">Lipingzhangella halophila</name>
    <dbReference type="NCBI Taxonomy" id="1783352"/>
    <lineage>
        <taxon>Bacteria</taxon>
        <taxon>Bacillati</taxon>
        <taxon>Actinomycetota</taxon>
        <taxon>Actinomycetes</taxon>
        <taxon>Streptosporangiales</taxon>
        <taxon>Nocardiopsidaceae</taxon>
        <taxon>Lipingzhangella</taxon>
    </lineage>
</organism>
<feature type="binding site" evidence="6">
    <location>
        <position position="102"/>
    </location>
    <ligand>
        <name>a divalent metal cation</name>
        <dbReference type="ChEBI" id="CHEBI:60240"/>
        <label>1</label>
    </ligand>
</feature>
<reference evidence="9 10" key="1">
    <citation type="submission" date="2020-08" db="EMBL/GenBank/DDBJ databases">
        <title>Sequencing the genomes of 1000 actinobacteria strains.</title>
        <authorList>
            <person name="Klenk H.-P."/>
        </authorList>
    </citation>
    <scope>NUCLEOTIDE SEQUENCE [LARGE SCALE GENOMIC DNA]</scope>
    <source>
        <strain evidence="9 10">DSM 102030</strain>
    </source>
</reference>
<evidence type="ECO:0000259" key="8">
    <source>
        <dbReference type="Pfam" id="PF00557"/>
    </source>
</evidence>
<evidence type="ECO:0000256" key="5">
    <source>
        <dbReference type="ARBA" id="ARBA00022801"/>
    </source>
</evidence>
<dbReference type="PANTHER" id="PTHR43330:SF27">
    <property type="entry name" value="METHIONINE AMINOPEPTIDASE"/>
    <property type="match status" value="1"/>
</dbReference>
<evidence type="ECO:0000256" key="2">
    <source>
        <dbReference type="ARBA" id="ARBA00022438"/>
    </source>
</evidence>
<dbReference type="GO" id="GO:0005829">
    <property type="term" value="C:cytosol"/>
    <property type="evidence" value="ECO:0007669"/>
    <property type="project" value="TreeGrafter"/>
</dbReference>
<comment type="caution">
    <text evidence="9">The sequence shown here is derived from an EMBL/GenBank/DDBJ whole genome shotgun (WGS) entry which is preliminary data.</text>
</comment>
<dbReference type="GO" id="GO:0046872">
    <property type="term" value="F:metal ion binding"/>
    <property type="evidence" value="ECO:0007669"/>
    <property type="project" value="UniProtKB-UniRule"/>
</dbReference>
<dbReference type="CDD" id="cd01086">
    <property type="entry name" value="MetAP1"/>
    <property type="match status" value="1"/>
</dbReference>
<dbReference type="Proteomes" id="UP000523007">
    <property type="component" value="Unassembled WGS sequence"/>
</dbReference>
<feature type="binding site" evidence="6">
    <location>
        <position position="210"/>
    </location>
    <ligand>
        <name>a divalent metal cation</name>
        <dbReference type="ChEBI" id="CHEBI:60240"/>
        <label>2</label>
        <note>catalytic</note>
    </ligand>
</feature>
<dbReference type="NCBIfam" id="TIGR00500">
    <property type="entry name" value="met_pdase_I"/>
    <property type="match status" value="1"/>
</dbReference>
<keyword evidence="3 6" id="KW-0645">Protease</keyword>
<feature type="binding site" evidence="6">
    <location>
        <position position="113"/>
    </location>
    <ligand>
        <name>a divalent metal cation</name>
        <dbReference type="ChEBI" id="CHEBI:60240"/>
        <label>1</label>
    </ligand>
</feature>
<dbReference type="EMBL" id="JACHJT010000001">
    <property type="protein sequence ID" value="MBB4929385.1"/>
    <property type="molecule type" value="Genomic_DNA"/>
</dbReference>
<dbReference type="GO" id="GO:0004239">
    <property type="term" value="F:initiator methionyl aminopeptidase activity"/>
    <property type="evidence" value="ECO:0007669"/>
    <property type="project" value="UniProtKB-UniRule"/>
</dbReference>
<sequence length="274" mass="29615">MFRKAEPAVQLKTPAQIAKMRAAGRVVASTLDLLRASAEPGMSTLDLDAIAERSIRDAGAVPSFKGYWGFPGSICTSVNEEVVHGIPRESKILRYGDIISIDCGAILDGWHGDSAITFPIGEVSVDDAALLRVCEESMWRGIAQLRPGRHLGDIGHAIDSFVRQSGGYGNVQEYGGHGIGTEMHMDPHVLNYGKPRKGMGIAEGMCLAIEPMTNLGTRHVVTLDDQWTVVTRDSSRSAHFEHSVAVTAEGPLVLTARDENREKLAELGFPDPDN</sequence>
<dbReference type="RefSeq" id="WP_184573831.1">
    <property type="nucleotide sequence ID" value="NZ_JACHJT010000001.1"/>
</dbReference>
<feature type="domain" description="Peptidase M24" evidence="8">
    <location>
        <begin position="19"/>
        <end position="248"/>
    </location>
</feature>
<dbReference type="PRINTS" id="PR00599">
    <property type="entry name" value="MAPEPTIDASE"/>
</dbReference>
<feature type="binding site" evidence="6">
    <location>
        <position position="241"/>
    </location>
    <ligand>
        <name>a divalent metal cation</name>
        <dbReference type="ChEBI" id="CHEBI:60240"/>
        <label>1</label>
    </ligand>
</feature>
<keyword evidence="10" id="KW-1185">Reference proteome</keyword>
<comment type="cofactor">
    <cofactor evidence="6">
        <name>Co(2+)</name>
        <dbReference type="ChEBI" id="CHEBI:48828"/>
    </cofactor>
    <cofactor evidence="6">
        <name>Zn(2+)</name>
        <dbReference type="ChEBI" id="CHEBI:29105"/>
    </cofactor>
    <cofactor evidence="6">
        <name>Mn(2+)</name>
        <dbReference type="ChEBI" id="CHEBI:29035"/>
    </cofactor>
    <cofactor evidence="6">
        <name>Fe(2+)</name>
        <dbReference type="ChEBI" id="CHEBI:29033"/>
    </cofactor>
    <text evidence="6">Binds 2 divalent metal cations per subunit. Has a high-affinity and a low affinity metal-binding site. The true nature of the physiological cofactor is under debate. The enzyme is active with cobalt, zinc, manganese or divalent iron ions. Most likely, methionine aminopeptidases function as mononuclear Fe(2+)-metalloproteases under physiological conditions, and the catalytically relevant metal-binding site has been assigned to the histidine-containing high-affinity site.</text>
</comment>
<evidence type="ECO:0000313" key="9">
    <source>
        <dbReference type="EMBL" id="MBB4929385.1"/>
    </source>
</evidence>
<keyword evidence="5 6" id="KW-0378">Hydrolase</keyword>
<keyword evidence="2 6" id="KW-0031">Aminopeptidase</keyword>